<dbReference type="AlphaFoldDB" id="A0A3N6M648"/>
<organism evidence="2 3">
    <name type="scientific">Natrarchaeobius chitinivorans</name>
    <dbReference type="NCBI Taxonomy" id="1679083"/>
    <lineage>
        <taxon>Archaea</taxon>
        <taxon>Methanobacteriati</taxon>
        <taxon>Methanobacteriota</taxon>
        <taxon>Stenosarchaea group</taxon>
        <taxon>Halobacteria</taxon>
        <taxon>Halobacteriales</taxon>
        <taxon>Natrialbaceae</taxon>
        <taxon>Natrarchaeobius</taxon>
    </lineage>
</organism>
<name>A0A3N6M648_NATCH</name>
<feature type="region of interest" description="Disordered" evidence="1">
    <location>
        <begin position="135"/>
        <end position="169"/>
    </location>
</feature>
<gene>
    <name evidence="2" type="ORF">EA472_18945</name>
</gene>
<evidence type="ECO:0000313" key="3">
    <source>
        <dbReference type="Proteomes" id="UP000281431"/>
    </source>
</evidence>
<dbReference type="Proteomes" id="UP000281431">
    <property type="component" value="Unassembled WGS sequence"/>
</dbReference>
<dbReference type="OrthoDB" id="350675at2157"/>
<accession>A0A3N6M648</accession>
<comment type="caution">
    <text evidence="2">The sequence shown here is derived from an EMBL/GenBank/DDBJ whole genome shotgun (WGS) entry which is preliminary data.</text>
</comment>
<reference evidence="2 3" key="1">
    <citation type="submission" date="2018-10" db="EMBL/GenBank/DDBJ databases">
        <title>Natrarchaeobius chitinivorans gen. nov., sp. nov., and Natrarchaeobius haloalkaliphilus sp. nov., alkaliphilic, chitin-utilizing haloarchaea from hypersaline alkaline lakes.</title>
        <authorList>
            <person name="Sorokin D.Y."/>
            <person name="Elcheninov A.G."/>
            <person name="Kostrikina N.A."/>
            <person name="Bale N.J."/>
            <person name="Sinninghe Damste J.S."/>
            <person name="Khijniak T.V."/>
            <person name="Kublanov I.V."/>
            <person name="Toshchakov S.V."/>
        </authorList>
    </citation>
    <scope>NUCLEOTIDE SEQUENCE [LARGE SCALE GENOMIC DNA]</scope>
    <source>
        <strain evidence="2 3">AArcht7</strain>
    </source>
</reference>
<sequence length="449" mass="49503">MTVPSNATRRQLLAGLATAGGVSLAGCSEISLSEDDSGRFERSELEAILTVPTPDVDPPVPIGPADAALENELERVSKLLDAVPPSVERDDVPNGVVRETIEERRVDATEYRESARETAGSARYHALRNDVPDAREAARESATTLAAVEDGPAVDELDDERGERRSRLDDRLETTAYAGDDSRDGRLRAALVAADREDDLVRAGWRVRRWRLHAGSNVVELGEHAGDLEFVAATTDAWDHLSERYADDLRSSVDLEAAFSAALERSIDAATEFSLPDQDEDDWLSELVEGDLETGFQQTLVWDAVRPVYDARDRMDDAASEGRLGRGLAAAVRFEQERRAFETVRDRFEGRDVEPSASIDEIRSEREAAIEAVESALESFAEPTLAAARLADGVRALGWTDDRIRRWHESDSDALVSLSDEYSGYVCLRARFDALPDAAEATRTRLFEE</sequence>
<evidence type="ECO:0000313" key="2">
    <source>
        <dbReference type="EMBL" id="RQG97617.1"/>
    </source>
</evidence>
<keyword evidence="3" id="KW-1185">Reference proteome</keyword>
<proteinExistence type="predicted"/>
<protein>
    <submittedName>
        <fullName evidence="2">Uncharacterized protein</fullName>
    </submittedName>
</protein>
<dbReference type="EMBL" id="REFZ01000018">
    <property type="protein sequence ID" value="RQG97617.1"/>
    <property type="molecule type" value="Genomic_DNA"/>
</dbReference>
<evidence type="ECO:0000256" key="1">
    <source>
        <dbReference type="SAM" id="MobiDB-lite"/>
    </source>
</evidence>